<dbReference type="Pfam" id="PF03781">
    <property type="entry name" value="FGE-sulfatase"/>
    <property type="match status" value="1"/>
</dbReference>
<name>A0A3B0ZKU1_9ZZZZ</name>
<dbReference type="InterPro" id="IPR042095">
    <property type="entry name" value="SUMF_sf"/>
</dbReference>
<organism evidence="3">
    <name type="scientific">hydrothermal vent metagenome</name>
    <dbReference type="NCBI Taxonomy" id="652676"/>
    <lineage>
        <taxon>unclassified sequences</taxon>
        <taxon>metagenomes</taxon>
        <taxon>ecological metagenomes</taxon>
    </lineage>
</organism>
<dbReference type="Gene3D" id="3.90.1580.10">
    <property type="entry name" value="paralog of FGE (formylglycine-generating enzyme)"/>
    <property type="match status" value="1"/>
</dbReference>
<dbReference type="SUPFAM" id="SSF56436">
    <property type="entry name" value="C-type lectin-like"/>
    <property type="match status" value="1"/>
</dbReference>
<dbReference type="PANTHER" id="PTHR23150">
    <property type="entry name" value="SULFATASE MODIFYING FACTOR 1, 2"/>
    <property type="match status" value="1"/>
</dbReference>
<keyword evidence="1" id="KW-0472">Membrane</keyword>
<keyword evidence="1" id="KW-0812">Transmembrane</keyword>
<dbReference type="InterPro" id="IPR016187">
    <property type="entry name" value="CTDL_fold"/>
</dbReference>
<dbReference type="EMBL" id="UOFO01000136">
    <property type="protein sequence ID" value="VAW87937.1"/>
    <property type="molecule type" value="Genomic_DNA"/>
</dbReference>
<evidence type="ECO:0000256" key="1">
    <source>
        <dbReference type="SAM" id="Phobius"/>
    </source>
</evidence>
<protein>
    <recommendedName>
        <fullName evidence="2">Sulfatase-modifying factor enzyme-like domain-containing protein</fullName>
    </recommendedName>
</protein>
<feature type="transmembrane region" description="Helical" evidence="1">
    <location>
        <begin position="52"/>
        <end position="72"/>
    </location>
</feature>
<evidence type="ECO:0000259" key="2">
    <source>
        <dbReference type="Pfam" id="PF03781"/>
    </source>
</evidence>
<reference evidence="3" key="1">
    <citation type="submission" date="2018-06" db="EMBL/GenBank/DDBJ databases">
        <authorList>
            <person name="Zhirakovskaya E."/>
        </authorList>
    </citation>
    <scope>NUCLEOTIDE SEQUENCE</scope>
</reference>
<gene>
    <name evidence="3" type="ORF">MNBD_GAMMA16-483</name>
</gene>
<accession>A0A3B0ZKU1</accession>
<dbReference type="PANTHER" id="PTHR23150:SF19">
    <property type="entry name" value="FORMYLGLYCINE-GENERATING ENZYME"/>
    <property type="match status" value="1"/>
</dbReference>
<dbReference type="InterPro" id="IPR051043">
    <property type="entry name" value="Sulfatase_Mod_Factor_Kinase"/>
</dbReference>
<keyword evidence="1" id="KW-1133">Transmembrane helix</keyword>
<proteinExistence type="predicted"/>
<evidence type="ECO:0000313" key="3">
    <source>
        <dbReference type="EMBL" id="VAW87937.1"/>
    </source>
</evidence>
<dbReference type="AlphaFoldDB" id="A0A3B0ZKU1"/>
<dbReference type="InterPro" id="IPR005532">
    <property type="entry name" value="SUMF_dom"/>
</dbReference>
<feature type="domain" description="Sulfatase-modifying factor enzyme-like" evidence="2">
    <location>
        <begin position="167"/>
        <end position="393"/>
    </location>
</feature>
<sequence>MINRISGHVFRIIMLPYLLRTGLKVGSVLICTEFNRTTNHKMNTQFNTHLLLFKYAPFATLLWVCIFVTPIAHTAQIKNITESTIHSHEERCISCHLDGVDVIKLFSEAGNECLHCHNIEQVRANMRRIIEKKPLDINASEKNKKSATLGMSLPIYYEQSRLGDKPNEMIVIPAGPFIKGTNSRQPDEGPEHTVNTPSYFIDKYEVSNLQYAKFNNETKRKSPSHFRNRIYPAGKADHPVVYVTWFDADAYCSWAGKRLPTDTEWEKAARGTDARIFPWGNQFAIEKANTPARWETIGLFGDTTPAGAFLDGLSAFGLYDTSGNAWEWTASWYEAYPGNTVVSESYGQRYKTLKGGSWFDCSFYKCGISAPTFNRAFFAPNTKNDSFGFRCAKDAS</sequence>
<dbReference type="GO" id="GO:0120147">
    <property type="term" value="F:formylglycine-generating oxidase activity"/>
    <property type="evidence" value="ECO:0007669"/>
    <property type="project" value="TreeGrafter"/>
</dbReference>